<name>A0ABT5ZAR2_9ACTN</name>
<dbReference type="Proteomes" id="UP001220022">
    <property type="component" value="Unassembled WGS sequence"/>
</dbReference>
<evidence type="ECO:0000313" key="2">
    <source>
        <dbReference type="Proteomes" id="UP001220022"/>
    </source>
</evidence>
<keyword evidence="2" id="KW-1185">Reference proteome</keyword>
<sequence>MTAMDTTCSPHADQDIARTIAAVRALTDLLDTYGAQLPPMARWEIEDGLVRGQFGDRGDSAVSILRQTHRLCGGTLAVRQRPGGRRYLSARFTWKQHRFELWLASTR</sequence>
<evidence type="ECO:0000313" key="1">
    <source>
        <dbReference type="EMBL" id="MDF2260933.1"/>
    </source>
</evidence>
<accession>A0ABT5ZAR2</accession>
<comment type="caution">
    <text evidence="1">The sequence shown here is derived from an EMBL/GenBank/DDBJ whole genome shotgun (WGS) entry which is preliminary data.</text>
</comment>
<protein>
    <submittedName>
        <fullName evidence="1">Uncharacterized protein</fullName>
    </submittedName>
</protein>
<dbReference type="RefSeq" id="WP_275822033.1">
    <property type="nucleotide sequence ID" value="NZ_JARHTQ010000043.1"/>
</dbReference>
<dbReference type="EMBL" id="JARHTQ010000043">
    <property type="protein sequence ID" value="MDF2260933.1"/>
    <property type="molecule type" value="Genomic_DNA"/>
</dbReference>
<organism evidence="1 2">
    <name type="scientific">Streptantibioticus ferralitis</name>
    <dbReference type="NCBI Taxonomy" id="236510"/>
    <lineage>
        <taxon>Bacteria</taxon>
        <taxon>Bacillati</taxon>
        <taxon>Actinomycetota</taxon>
        <taxon>Actinomycetes</taxon>
        <taxon>Kitasatosporales</taxon>
        <taxon>Streptomycetaceae</taxon>
        <taxon>Streptantibioticus</taxon>
    </lineage>
</organism>
<proteinExistence type="predicted"/>
<gene>
    <name evidence="1" type="ORF">P2L57_36030</name>
</gene>
<reference evidence="1 2" key="1">
    <citation type="submission" date="2023-03" db="EMBL/GenBank/DDBJ databases">
        <title>Draft genome sequence of type strain Streptomyces ferralitis JCM 14344.</title>
        <authorList>
            <person name="Klaysubun C."/>
            <person name="Duangmal K."/>
        </authorList>
    </citation>
    <scope>NUCLEOTIDE SEQUENCE [LARGE SCALE GENOMIC DNA]</scope>
    <source>
        <strain evidence="1 2">JCM 14344</strain>
    </source>
</reference>